<reference evidence="2" key="1">
    <citation type="journal article" date="2023" name="G3 (Bethesda)">
        <title>Genome assembly and association tests identify interacting loci associated with vigor, precocity, and sex in interspecific pistachio rootstocks.</title>
        <authorList>
            <person name="Palmer W."/>
            <person name="Jacygrad E."/>
            <person name="Sagayaradj S."/>
            <person name="Cavanaugh K."/>
            <person name="Han R."/>
            <person name="Bertier L."/>
            <person name="Beede B."/>
            <person name="Kafkas S."/>
            <person name="Golino D."/>
            <person name="Preece J."/>
            <person name="Michelmore R."/>
        </authorList>
    </citation>
    <scope>NUCLEOTIDE SEQUENCE [LARGE SCALE GENOMIC DNA]</scope>
</reference>
<evidence type="ECO:0000313" key="1">
    <source>
        <dbReference type="EMBL" id="KAJ0095590.1"/>
    </source>
</evidence>
<organism evidence="1 2">
    <name type="scientific">Pistacia atlantica</name>
    <dbReference type="NCBI Taxonomy" id="434234"/>
    <lineage>
        <taxon>Eukaryota</taxon>
        <taxon>Viridiplantae</taxon>
        <taxon>Streptophyta</taxon>
        <taxon>Embryophyta</taxon>
        <taxon>Tracheophyta</taxon>
        <taxon>Spermatophyta</taxon>
        <taxon>Magnoliopsida</taxon>
        <taxon>eudicotyledons</taxon>
        <taxon>Gunneridae</taxon>
        <taxon>Pentapetalae</taxon>
        <taxon>rosids</taxon>
        <taxon>malvids</taxon>
        <taxon>Sapindales</taxon>
        <taxon>Anacardiaceae</taxon>
        <taxon>Pistacia</taxon>
    </lineage>
</organism>
<dbReference type="Proteomes" id="UP001164250">
    <property type="component" value="Chromosome 6"/>
</dbReference>
<gene>
    <name evidence="1" type="ORF">Patl1_16746</name>
</gene>
<evidence type="ECO:0000313" key="2">
    <source>
        <dbReference type="Proteomes" id="UP001164250"/>
    </source>
</evidence>
<accession>A0ACC1B9J2</accession>
<proteinExistence type="predicted"/>
<comment type="caution">
    <text evidence="1">The sequence shown here is derived from an EMBL/GenBank/DDBJ whole genome shotgun (WGS) entry which is preliminary data.</text>
</comment>
<protein>
    <submittedName>
        <fullName evidence="1">Uncharacterized protein</fullName>
    </submittedName>
</protein>
<name>A0ACC1B9J2_9ROSI</name>
<keyword evidence="2" id="KW-1185">Reference proteome</keyword>
<sequence length="382" mass="43420">MICAQSMVPHSSNPTTAKFFSLGLTNMTPPSFLMKTKPYPRKADKEAMSRVKEVTLTSTPPKVSCGVTHTSPAIVFSAGGYFENSFHQFMDGFLPLYITINFLLPDDHQNDVILVITDYKDWWSRKYAELLAHFSRHPIVNMDNETVTHCFPSVNVGLITHGYSNVDPKLLPRPKTLLDFKFFLDNAYSQGDTDTTMYQFRQPTTRPRLLLMNRKAKVGRMILNLDEVKKTAEVVGFDVIKLEPTVDTSLLELFRLIQASHAMLGVHGAALTHFLFLRPGSVLMQVVPIGMQGNADMCFGDPASILGFQYLDYKIRYEESSLAERYVRNDLALTNPEAFIGGLWKNMLVYLNQNLKLDMVKFKIFLKDAYKKAKRFMDEEIG</sequence>
<dbReference type="EMBL" id="CM047902">
    <property type="protein sequence ID" value="KAJ0095590.1"/>
    <property type="molecule type" value="Genomic_DNA"/>
</dbReference>